<comment type="subcellular location">
    <subcellularLocation>
        <location evidence="1 7">Secreted</location>
        <location evidence="1 7">Cell wall</location>
    </subcellularLocation>
</comment>
<dbReference type="CDD" id="cd23507">
    <property type="entry name" value="hydrophobin_I"/>
    <property type="match status" value="1"/>
</dbReference>
<dbReference type="SMART" id="SM00075">
    <property type="entry name" value="HYDRO"/>
    <property type="match status" value="1"/>
</dbReference>
<comment type="caution">
    <text evidence="8">The sequence shown here is derived from an EMBL/GenBank/DDBJ whole genome shotgun (WGS) entry which is preliminary data.</text>
</comment>
<sequence>MRLSISLITALAYATTLSAATLSPRASQCNTGPIQCCNLMSKASSPPVRELLESLGIFDLDGNVLVGINCTPITFVGTNGNTCVANTLCCEDNRLGGAVAIGCEIVNANL</sequence>
<dbReference type="Proteomes" id="UP000017559">
    <property type="component" value="Unassembled WGS sequence"/>
</dbReference>
<feature type="chain" id="PRO_5013986269" description="Hydrophobin" evidence="7">
    <location>
        <begin position="20"/>
        <end position="110"/>
    </location>
</feature>
<reference evidence="8 9" key="1">
    <citation type="journal article" date="2014" name="BMC Genomics">
        <title>Genome and secretome analysis of the hemibiotrophic fungal pathogen, Moniliophthora roreri, which causes frosty pod rot disease of cacao: mechanisms of the biotrophic and necrotrophic phases.</title>
        <authorList>
            <person name="Meinhardt L.W."/>
            <person name="Costa G.G.L."/>
            <person name="Thomazella D.P.T."/>
            <person name="Teixeira P.J.P.L."/>
            <person name="Carazzolle M.F."/>
            <person name="Schuster S.C."/>
            <person name="Carlson J.E."/>
            <person name="Guiltinan M.J."/>
            <person name="Mieczkowski P."/>
            <person name="Farmer A."/>
            <person name="Ramaraj T."/>
            <person name="Crozier J."/>
            <person name="Davis R.E."/>
            <person name="Shao J."/>
            <person name="Melnick R.L."/>
            <person name="Pereira G.A.G."/>
            <person name="Bailey B.A."/>
        </authorList>
    </citation>
    <scope>NUCLEOTIDE SEQUENCE [LARGE SCALE GENOMIC DNA]</scope>
    <source>
        <strain evidence="8 9">MCA 2997</strain>
    </source>
</reference>
<dbReference type="STRING" id="1381753.V2XC24"/>
<dbReference type="OrthoDB" id="4225815at2759"/>
<dbReference type="Pfam" id="PF01185">
    <property type="entry name" value="Hydrophobin"/>
    <property type="match status" value="1"/>
</dbReference>
<feature type="signal peptide" evidence="7">
    <location>
        <begin position="1"/>
        <end position="19"/>
    </location>
</feature>
<accession>V2XC24</accession>
<comment type="subunit">
    <text evidence="6">Self-assembles to form functional amyloid fibrils called rodlets. Self-assembly into fibrillar rodlets occurs spontaneously at hydrophobic:hydrophilic interfaces and the rodlets further associate laterally to form amphipathic monolayers.</text>
</comment>
<keyword evidence="5 7" id="KW-1015">Disulfide bond</keyword>
<evidence type="ECO:0000313" key="9">
    <source>
        <dbReference type="Proteomes" id="UP000017559"/>
    </source>
</evidence>
<gene>
    <name evidence="8" type="ORF">Moror_7877</name>
</gene>
<evidence type="ECO:0000256" key="5">
    <source>
        <dbReference type="ARBA" id="ARBA00023157"/>
    </source>
</evidence>
<dbReference type="EMBL" id="AWSO01000481">
    <property type="protein sequence ID" value="ESK90060.1"/>
    <property type="molecule type" value="Genomic_DNA"/>
</dbReference>
<keyword evidence="7" id="KW-0732">Signal</keyword>
<evidence type="ECO:0000256" key="7">
    <source>
        <dbReference type="RuleBase" id="RU365009"/>
    </source>
</evidence>
<organism evidence="8 9">
    <name type="scientific">Moniliophthora roreri (strain MCA 2997)</name>
    <name type="common">Cocoa frosty pod rot fungus</name>
    <name type="synonym">Crinipellis roreri</name>
    <dbReference type="NCBI Taxonomy" id="1381753"/>
    <lineage>
        <taxon>Eukaryota</taxon>
        <taxon>Fungi</taxon>
        <taxon>Dikarya</taxon>
        <taxon>Basidiomycota</taxon>
        <taxon>Agaricomycotina</taxon>
        <taxon>Agaricomycetes</taxon>
        <taxon>Agaricomycetidae</taxon>
        <taxon>Agaricales</taxon>
        <taxon>Marasmiineae</taxon>
        <taxon>Marasmiaceae</taxon>
        <taxon>Moniliophthora</taxon>
    </lineage>
</organism>
<dbReference type="GO" id="GO:0005199">
    <property type="term" value="F:structural constituent of cell wall"/>
    <property type="evidence" value="ECO:0007669"/>
    <property type="project" value="InterPro"/>
</dbReference>
<dbReference type="KEGG" id="mrr:Moror_7877"/>
<evidence type="ECO:0000256" key="3">
    <source>
        <dbReference type="ARBA" id="ARBA00022512"/>
    </source>
</evidence>
<keyword evidence="4 7" id="KW-0964">Secreted</keyword>
<evidence type="ECO:0000256" key="2">
    <source>
        <dbReference type="ARBA" id="ARBA00010446"/>
    </source>
</evidence>
<protein>
    <recommendedName>
        <fullName evidence="7">Hydrophobin</fullName>
    </recommendedName>
</protein>
<dbReference type="AlphaFoldDB" id="V2XC24"/>
<dbReference type="HOGENOM" id="CLU_105134_2_0_1"/>
<evidence type="ECO:0000256" key="6">
    <source>
        <dbReference type="ARBA" id="ARBA00093546"/>
    </source>
</evidence>
<evidence type="ECO:0000256" key="4">
    <source>
        <dbReference type="ARBA" id="ARBA00022525"/>
    </source>
</evidence>
<proteinExistence type="inferred from homology"/>
<evidence type="ECO:0000313" key="8">
    <source>
        <dbReference type="EMBL" id="ESK90060.1"/>
    </source>
</evidence>
<name>V2XC24_MONRO</name>
<keyword evidence="9" id="KW-1185">Reference proteome</keyword>
<dbReference type="InterPro" id="IPR001338">
    <property type="entry name" value="Class_I_Hydrophobin"/>
</dbReference>
<keyword evidence="3 7" id="KW-0134">Cell wall</keyword>
<dbReference type="GO" id="GO:0009277">
    <property type="term" value="C:fungal-type cell wall"/>
    <property type="evidence" value="ECO:0007669"/>
    <property type="project" value="InterPro"/>
</dbReference>
<comment type="similarity">
    <text evidence="2 7">Belongs to the fungal hydrophobin family.</text>
</comment>
<evidence type="ECO:0000256" key="1">
    <source>
        <dbReference type="ARBA" id="ARBA00004191"/>
    </source>
</evidence>